<gene>
    <name evidence="1" type="ORF">MARPO_0013s0126</name>
</gene>
<evidence type="ECO:0000313" key="2">
    <source>
        <dbReference type="Proteomes" id="UP000244005"/>
    </source>
</evidence>
<proteinExistence type="predicted"/>
<keyword evidence="2" id="KW-1185">Reference proteome</keyword>
<dbReference type="Gramene" id="Mp8g06660.1">
    <property type="protein sequence ID" value="Mp8g06660.1.cds1"/>
    <property type="gene ID" value="Mp8g06660"/>
</dbReference>
<accession>A0A2R6XII3</accession>
<reference evidence="2" key="1">
    <citation type="journal article" date="2017" name="Cell">
        <title>Insights into land plant evolution garnered from the Marchantia polymorpha genome.</title>
        <authorList>
            <person name="Bowman J.L."/>
            <person name="Kohchi T."/>
            <person name="Yamato K.T."/>
            <person name="Jenkins J."/>
            <person name="Shu S."/>
            <person name="Ishizaki K."/>
            <person name="Yamaoka S."/>
            <person name="Nishihama R."/>
            <person name="Nakamura Y."/>
            <person name="Berger F."/>
            <person name="Adam C."/>
            <person name="Aki S.S."/>
            <person name="Althoff F."/>
            <person name="Araki T."/>
            <person name="Arteaga-Vazquez M.A."/>
            <person name="Balasubrmanian S."/>
            <person name="Barry K."/>
            <person name="Bauer D."/>
            <person name="Boehm C.R."/>
            <person name="Briginshaw L."/>
            <person name="Caballero-Perez J."/>
            <person name="Catarino B."/>
            <person name="Chen F."/>
            <person name="Chiyoda S."/>
            <person name="Chovatia M."/>
            <person name="Davies K.M."/>
            <person name="Delmans M."/>
            <person name="Demura T."/>
            <person name="Dierschke T."/>
            <person name="Dolan L."/>
            <person name="Dorantes-Acosta A.E."/>
            <person name="Eklund D.M."/>
            <person name="Florent S.N."/>
            <person name="Flores-Sandoval E."/>
            <person name="Fujiyama A."/>
            <person name="Fukuzawa H."/>
            <person name="Galik B."/>
            <person name="Grimanelli D."/>
            <person name="Grimwood J."/>
            <person name="Grossniklaus U."/>
            <person name="Hamada T."/>
            <person name="Haseloff J."/>
            <person name="Hetherington A.J."/>
            <person name="Higo A."/>
            <person name="Hirakawa Y."/>
            <person name="Hundley H.N."/>
            <person name="Ikeda Y."/>
            <person name="Inoue K."/>
            <person name="Inoue S.I."/>
            <person name="Ishida S."/>
            <person name="Jia Q."/>
            <person name="Kakita M."/>
            <person name="Kanazawa T."/>
            <person name="Kawai Y."/>
            <person name="Kawashima T."/>
            <person name="Kennedy M."/>
            <person name="Kinose K."/>
            <person name="Kinoshita T."/>
            <person name="Kohara Y."/>
            <person name="Koide E."/>
            <person name="Komatsu K."/>
            <person name="Kopischke S."/>
            <person name="Kubo M."/>
            <person name="Kyozuka J."/>
            <person name="Lagercrantz U."/>
            <person name="Lin S.S."/>
            <person name="Lindquist E."/>
            <person name="Lipzen A.M."/>
            <person name="Lu C.W."/>
            <person name="De Luna E."/>
            <person name="Martienssen R.A."/>
            <person name="Minamino N."/>
            <person name="Mizutani M."/>
            <person name="Mizutani M."/>
            <person name="Mochizuki N."/>
            <person name="Monte I."/>
            <person name="Mosher R."/>
            <person name="Nagasaki H."/>
            <person name="Nakagami H."/>
            <person name="Naramoto S."/>
            <person name="Nishitani K."/>
            <person name="Ohtani M."/>
            <person name="Okamoto T."/>
            <person name="Okumura M."/>
            <person name="Phillips J."/>
            <person name="Pollak B."/>
            <person name="Reinders A."/>
            <person name="Rovekamp M."/>
            <person name="Sano R."/>
            <person name="Sawa S."/>
            <person name="Schmid M.W."/>
            <person name="Shirakawa M."/>
            <person name="Solano R."/>
            <person name="Spunde A."/>
            <person name="Suetsugu N."/>
            <person name="Sugano S."/>
            <person name="Sugiyama A."/>
            <person name="Sun R."/>
            <person name="Suzuki Y."/>
            <person name="Takenaka M."/>
            <person name="Takezawa D."/>
            <person name="Tomogane H."/>
            <person name="Tsuzuki M."/>
            <person name="Ueda T."/>
            <person name="Umeda M."/>
            <person name="Ward J.M."/>
            <person name="Watanabe Y."/>
            <person name="Yazaki K."/>
            <person name="Yokoyama R."/>
            <person name="Yoshitake Y."/>
            <person name="Yotsui I."/>
            <person name="Zachgo S."/>
            <person name="Schmutz J."/>
        </authorList>
    </citation>
    <scope>NUCLEOTIDE SEQUENCE [LARGE SCALE GENOMIC DNA]</scope>
    <source>
        <strain evidence="2">Tak-1</strain>
    </source>
</reference>
<sequence length="75" mass="8703">MYLARPRLSPSRGSNFQLVHTQCSKTAIPQGRCKYVPNKIRSSTKLMNTYHESIFNSNILKRLHDWSCLTVLYAM</sequence>
<dbReference type="Proteomes" id="UP000244005">
    <property type="component" value="Unassembled WGS sequence"/>
</dbReference>
<dbReference type="AlphaFoldDB" id="A0A2R6XII3"/>
<protein>
    <submittedName>
        <fullName evidence="1">Uncharacterized protein</fullName>
    </submittedName>
</protein>
<name>A0A2R6XII3_MARPO</name>
<evidence type="ECO:0000313" key="1">
    <source>
        <dbReference type="EMBL" id="PTQ45921.1"/>
    </source>
</evidence>
<dbReference type="EMBL" id="KZ772685">
    <property type="protein sequence ID" value="PTQ45921.1"/>
    <property type="molecule type" value="Genomic_DNA"/>
</dbReference>
<organism evidence="1 2">
    <name type="scientific">Marchantia polymorpha</name>
    <name type="common">Common liverwort</name>
    <name type="synonym">Marchantia aquatica</name>
    <dbReference type="NCBI Taxonomy" id="3197"/>
    <lineage>
        <taxon>Eukaryota</taxon>
        <taxon>Viridiplantae</taxon>
        <taxon>Streptophyta</taxon>
        <taxon>Embryophyta</taxon>
        <taxon>Marchantiophyta</taxon>
        <taxon>Marchantiopsida</taxon>
        <taxon>Marchantiidae</taxon>
        <taxon>Marchantiales</taxon>
        <taxon>Marchantiaceae</taxon>
        <taxon>Marchantia</taxon>
    </lineage>
</organism>